<dbReference type="GO" id="GO:0046910">
    <property type="term" value="F:pectinesterase inhibitor activity"/>
    <property type="evidence" value="ECO:0007669"/>
    <property type="project" value="UniProtKB-ARBA"/>
</dbReference>
<evidence type="ECO:0000313" key="6">
    <source>
        <dbReference type="Proteomes" id="UP001293593"/>
    </source>
</evidence>
<feature type="domain" description="Pectinesterase inhibitor" evidence="4">
    <location>
        <begin position="39"/>
        <end position="201"/>
    </location>
</feature>
<dbReference type="FunFam" id="1.20.140.40:FF:000005">
    <property type="entry name" value="Pectin methylesterase inhibitor 1"/>
    <property type="match status" value="1"/>
</dbReference>
<organism evidence="5 6">
    <name type="scientific">Acacia crassicarpa</name>
    <name type="common">northern wattle</name>
    <dbReference type="NCBI Taxonomy" id="499986"/>
    <lineage>
        <taxon>Eukaryota</taxon>
        <taxon>Viridiplantae</taxon>
        <taxon>Streptophyta</taxon>
        <taxon>Embryophyta</taxon>
        <taxon>Tracheophyta</taxon>
        <taxon>Spermatophyta</taxon>
        <taxon>Magnoliopsida</taxon>
        <taxon>eudicotyledons</taxon>
        <taxon>Gunneridae</taxon>
        <taxon>Pentapetalae</taxon>
        <taxon>rosids</taxon>
        <taxon>fabids</taxon>
        <taxon>Fabales</taxon>
        <taxon>Fabaceae</taxon>
        <taxon>Caesalpinioideae</taxon>
        <taxon>mimosoid clade</taxon>
        <taxon>Acacieae</taxon>
        <taxon>Acacia</taxon>
    </lineage>
</organism>
<dbReference type="SUPFAM" id="SSF101148">
    <property type="entry name" value="Plant invertase/pectin methylesterase inhibitor"/>
    <property type="match status" value="1"/>
</dbReference>
<dbReference type="NCBIfam" id="TIGR01614">
    <property type="entry name" value="PME_inhib"/>
    <property type="match status" value="1"/>
</dbReference>
<dbReference type="InterPro" id="IPR051955">
    <property type="entry name" value="PME_Inhibitor"/>
</dbReference>
<protein>
    <recommendedName>
        <fullName evidence="4">Pectinesterase inhibitor domain-containing protein</fullName>
    </recommendedName>
</protein>
<proteinExistence type="inferred from homology"/>
<dbReference type="AlphaFoldDB" id="A0AAE1MJD3"/>
<keyword evidence="1 3" id="KW-0732">Signal</keyword>
<comment type="similarity">
    <text evidence="2">Belongs to the PMEI family.</text>
</comment>
<name>A0AAE1MJD3_9FABA</name>
<reference evidence="5" key="1">
    <citation type="submission" date="2023-10" db="EMBL/GenBank/DDBJ databases">
        <title>Chromosome-level genome of the transformable northern wattle, Acacia crassicarpa.</title>
        <authorList>
            <person name="Massaro I."/>
            <person name="Sinha N.R."/>
            <person name="Poethig S."/>
            <person name="Leichty A.R."/>
        </authorList>
    </citation>
    <scope>NUCLEOTIDE SEQUENCE</scope>
    <source>
        <strain evidence="5">Acra3RX</strain>
        <tissue evidence="5">Leaf</tissue>
    </source>
</reference>
<gene>
    <name evidence="5" type="ORF">QN277_029336</name>
</gene>
<dbReference type="InterPro" id="IPR006501">
    <property type="entry name" value="Pectinesterase_inhib_dom"/>
</dbReference>
<dbReference type="Proteomes" id="UP001293593">
    <property type="component" value="Unassembled WGS sequence"/>
</dbReference>
<evidence type="ECO:0000256" key="1">
    <source>
        <dbReference type="ARBA" id="ARBA00022729"/>
    </source>
</evidence>
<evidence type="ECO:0000256" key="3">
    <source>
        <dbReference type="SAM" id="SignalP"/>
    </source>
</evidence>
<feature type="signal peptide" evidence="3">
    <location>
        <begin position="1"/>
        <end position="26"/>
    </location>
</feature>
<dbReference type="PANTHER" id="PTHR31080">
    <property type="entry name" value="PECTINESTERASE INHIBITOR-LIKE"/>
    <property type="match status" value="1"/>
</dbReference>
<dbReference type="CDD" id="cd15798">
    <property type="entry name" value="PMEI-like_3"/>
    <property type="match status" value="1"/>
</dbReference>
<dbReference type="EMBL" id="JAWXYG010000009">
    <property type="protein sequence ID" value="KAK4263993.1"/>
    <property type="molecule type" value="Genomic_DNA"/>
</dbReference>
<dbReference type="Gene3D" id="1.20.140.40">
    <property type="entry name" value="Invertase/pectin methylesterase inhibitor family protein"/>
    <property type="match status" value="1"/>
</dbReference>
<dbReference type="SMART" id="SM00856">
    <property type="entry name" value="PMEI"/>
    <property type="match status" value="1"/>
</dbReference>
<dbReference type="InterPro" id="IPR035513">
    <property type="entry name" value="Invertase/methylesterase_inhib"/>
</dbReference>
<dbReference type="PANTHER" id="PTHR31080:SF64">
    <property type="entry name" value="PLANT INVERTASE_PECTIN METHYLESTERASE INHIBITOR SUPERFAMILY PROTEIN"/>
    <property type="match status" value="1"/>
</dbReference>
<accession>A0AAE1MJD3</accession>
<keyword evidence="6" id="KW-1185">Reference proteome</keyword>
<dbReference type="Pfam" id="PF04043">
    <property type="entry name" value="PMEI"/>
    <property type="match status" value="1"/>
</dbReference>
<feature type="chain" id="PRO_5042134431" description="Pectinesterase inhibitor domain-containing protein" evidence="3">
    <location>
        <begin position="27"/>
        <end position="211"/>
    </location>
</feature>
<evidence type="ECO:0000256" key="2">
    <source>
        <dbReference type="ARBA" id="ARBA00038471"/>
    </source>
</evidence>
<evidence type="ECO:0000313" key="5">
    <source>
        <dbReference type="EMBL" id="KAK4263993.1"/>
    </source>
</evidence>
<sequence>MITQRLHLLFLLTAASFHFLCQYAASTVIVDSTSDFNPSATTFIRTSCNVTLYPGLCYSSLSPYHSAIQQNSAKLARVAIALTLTKAHRMASYLSGLSRDADYSTNSRAASALRDCFTNLGDAVDEIRGSLKQMRQLAITGAGSEQFRFQMSNVQTWMSAALTDEDTCTDGFDDLPERGVKTEVCDRMTYLKELTSNALALVNSYVNKEMR</sequence>
<comment type="caution">
    <text evidence="5">The sequence shown here is derived from an EMBL/GenBank/DDBJ whole genome shotgun (WGS) entry which is preliminary data.</text>
</comment>
<evidence type="ECO:0000259" key="4">
    <source>
        <dbReference type="SMART" id="SM00856"/>
    </source>
</evidence>